<sequence>MDDTIVLTDCLADLDNYTVQCPPSWKQVQSMLSPFRSDIFVAFDAEAVDHLSQVGSISDKLSEIALAAVPMAAALAAPSDAEAFKMIRTKHLVIKNWAHIKAETCPARHFSNSKRGKKKFEHRASPYTSTFCRSEVVDSAHEAGKRAKAFIASVQDKNPTHGQTHVFVWAKDFEMKVFQDEVVDLLLHEKFQFVTWKNLNITTRTSPPWSSSPTPPRSTTKKYLIDLQKVPFLACHWPHKPTGPSLDDVKGLVEAESTDLRVHNASNDTMFMLCVIFRLARMSEQEYETTFRAERNVSLSEIVAAADPAVLAHNEKLRKEYRKGERSPGPRQGGKSAAASGGGGGGDGGKRTSCILEIENLSLSPSEHQYNTPRTMFSRAADLAITRQKGRGGASTTIRDGALLLKVAQW</sequence>
<reference evidence="2" key="1">
    <citation type="journal article" date="2023" name="Mol. Phylogenet. Evol.">
        <title>Genome-scale phylogeny and comparative genomics of the fungal order Sordariales.</title>
        <authorList>
            <person name="Hensen N."/>
            <person name="Bonometti L."/>
            <person name="Westerberg I."/>
            <person name="Brannstrom I.O."/>
            <person name="Guillou S."/>
            <person name="Cros-Aarteil S."/>
            <person name="Calhoun S."/>
            <person name="Haridas S."/>
            <person name="Kuo A."/>
            <person name="Mondo S."/>
            <person name="Pangilinan J."/>
            <person name="Riley R."/>
            <person name="LaButti K."/>
            <person name="Andreopoulos B."/>
            <person name="Lipzen A."/>
            <person name="Chen C."/>
            <person name="Yan M."/>
            <person name="Daum C."/>
            <person name="Ng V."/>
            <person name="Clum A."/>
            <person name="Steindorff A."/>
            <person name="Ohm R.A."/>
            <person name="Martin F."/>
            <person name="Silar P."/>
            <person name="Natvig D.O."/>
            <person name="Lalanne C."/>
            <person name="Gautier V."/>
            <person name="Ament-Velasquez S.L."/>
            <person name="Kruys A."/>
            <person name="Hutchinson M.I."/>
            <person name="Powell A.J."/>
            <person name="Barry K."/>
            <person name="Miller A.N."/>
            <person name="Grigoriev I.V."/>
            <person name="Debuchy R."/>
            <person name="Gladieux P."/>
            <person name="Hiltunen Thoren M."/>
            <person name="Johannesson H."/>
        </authorList>
    </citation>
    <scope>NUCLEOTIDE SEQUENCE</scope>
    <source>
        <strain evidence="2">CBS 232.78</strain>
    </source>
</reference>
<name>A0AAE0KA86_9PEZI</name>
<evidence type="ECO:0000313" key="2">
    <source>
        <dbReference type="EMBL" id="KAK3372427.1"/>
    </source>
</evidence>
<gene>
    <name evidence="2" type="ORF">B0H63DRAFT_550969</name>
</gene>
<organism evidence="2 3">
    <name type="scientific">Podospora didyma</name>
    <dbReference type="NCBI Taxonomy" id="330526"/>
    <lineage>
        <taxon>Eukaryota</taxon>
        <taxon>Fungi</taxon>
        <taxon>Dikarya</taxon>
        <taxon>Ascomycota</taxon>
        <taxon>Pezizomycotina</taxon>
        <taxon>Sordariomycetes</taxon>
        <taxon>Sordariomycetidae</taxon>
        <taxon>Sordariales</taxon>
        <taxon>Podosporaceae</taxon>
        <taxon>Podospora</taxon>
    </lineage>
</organism>
<comment type="caution">
    <text evidence="2">The sequence shown here is derived from an EMBL/GenBank/DDBJ whole genome shotgun (WGS) entry which is preliminary data.</text>
</comment>
<accession>A0AAE0KA86</accession>
<dbReference type="Proteomes" id="UP001285441">
    <property type="component" value="Unassembled WGS sequence"/>
</dbReference>
<reference evidence="2" key="2">
    <citation type="submission" date="2023-06" db="EMBL/GenBank/DDBJ databases">
        <authorList>
            <consortium name="Lawrence Berkeley National Laboratory"/>
            <person name="Haridas S."/>
            <person name="Hensen N."/>
            <person name="Bonometti L."/>
            <person name="Westerberg I."/>
            <person name="Brannstrom I.O."/>
            <person name="Guillou S."/>
            <person name="Cros-Aarteil S."/>
            <person name="Calhoun S."/>
            <person name="Kuo A."/>
            <person name="Mondo S."/>
            <person name="Pangilinan J."/>
            <person name="Riley R."/>
            <person name="LaButti K."/>
            <person name="Andreopoulos B."/>
            <person name="Lipzen A."/>
            <person name="Chen C."/>
            <person name="Yanf M."/>
            <person name="Daum C."/>
            <person name="Ng V."/>
            <person name="Clum A."/>
            <person name="Steindorff A."/>
            <person name="Ohm R."/>
            <person name="Martin F."/>
            <person name="Silar P."/>
            <person name="Natvig D."/>
            <person name="Lalanne C."/>
            <person name="Gautier V."/>
            <person name="Ament-velasquez S.L."/>
            <person name="Kruys A."/>
            <person name="Hutchinson M.I."/>
            <person name="Powell A.J."/>
            <person name="Barry K."/>
            <person name="Miller A.N."/>
            <person name="Grigoriev I.V."/>
            <person name="Debuchy R."/>
            <person name="Gladieux P."/>
            <person name="Thoren M.H."/>
            <person name="Johannesson H."/>
        </authorList>
    </citation>
    <scope>NUCLEOTIDE SEQUENCE</scope>
    <source>
        <strain evidence="2">CBS 232.78</strain>
    </source>
</reference>
<dbReference type="AlphaFoldDB" id="A0AAE0KA86"/>
<protein>
    <submittedName>
        <fullName evidence="2">Uncharacterized protein</fullName>
    </submittedName>
</protein>
<keyword evidence="3" id="KW-1185">Reference proteome</keyword>
<dbReference type="EMBL" id="JAULSW010000008">
    <property type="protein sequence ID" value="KAK3372427.1"/>
    <property type="molecule type" value="Genomic_DNA"/>
</dbReference>
<evidence type="ECO:0000313" key="3">
    <source>
        <dbReference type="Proteomes" id="UP001285441"/>
    </source>
</evidence>
<proteinExistence type="predicted"/>
<feature type="region of interest" description="Disordered" evidence="1">
    <location>
        <begin position="321"/>
        <end position="349"/>
    </location>
</feature>
<evidence type="ECO:0000256" key="1">
    <source>
        <dbReference type="SAM" id="MobiDB-lite"/>
    </source>
</evidence>